<dbReference type="InterPro" id="IPR036097">
    <property type="entry name" value="HisK_dim/P_sf"/>
</dbReference>
<dbReference type="PANTHER" id="PTHR43547:SF2">
    <property type="entry name" value="HYBRID SIGNAL TRANSDUCTION HISTIDINE KINASE C"/>
    <property type="match status" value="1"/>
</dbReference>
<dbReference type="InterPro" id="IPR001789">
    <property type="entry name" value="Sig_transdc_resp-reg_receiver"/>
</dbReference>
<dbReference type="Proteomes" id="UP000305848">
    <property type="component" value="Unassembled WGS sequence"/>
</dbReference>
<dbReference type="InterPro" id="IPR036890">
    <property type="entry name" value="HATPase_C_sf"/>
</dbReference>
<comment type="caution">
    <text evidence="7">The sequence shown here is derived from an EMBL/GenBank/DDBJ whole genome shotgun (WGS) entry which is preliminary data.</text>
</comment>
<dbReference type="CDD" id="cd17569">
    <property type="entry name" value="REC_HupR-like"/>
    <property type="match status" value="1"/>
</dbReference>
<keyword evidence="3 4" id="KW-0597">Phosphoprotein</keyword>
<dbReference type="PANTHER" id="PTHR43547">
    <property type="entry name" value="TWO-COMPONENT HISTIDINE KINASE"/>
    <property type="match status" value="1"/>
</dbReference>
<dbReference type="InterPro" id="IPR004358">
    <property type="entry name" value="Sig_transdc_His_kin-like_C"/>
</dbReference>
<dbReference type="Gene3D" id="3.30.565.10">
    <property type="entry name" value="Histidine kinase-like ATPase, C-terminal domain"/>
    <property type="match status" value="1"/>
</dbReference>
<dbReference type="OrthoDB" id="9781208at2"/>
<dbReference type="InterPro" id="IPR003661">
    <property type="entry name" value="HisK_dim/P_dom"/>
</dbReference>
<evidence type="ECO:0000256" key="1">
    <source>
        <dbReference type="ARBA" id="ARBA00000085"/>
    </source>
</evidence>
<dbReference type="EC" id="2.7.13.3" evidence="2"/>
<dbReference type="SUPFAM" id="SSF55874">
    <property type="entry name" value="ATPase domain of HSP90 chaperone/DNA topoisomerase II/histidine kinase"/>
    <property type="match status" value="1"/>
</dbReference>
<organism evidence="7 8">
    <name type="scientific">Ilyomonas limi</name>
    <dbReference type="NCBI Taxonomy" id="2575867"/>
    <lineage>
        <taxon>Bacteria</taxon>
        <taxon>Pseudomonadati</taxon>
        <taxon>Bacteroidota</taxon>
        <taxon>Chitinophagia</taxon>
        <taxon>Chitinophagales</taxon>
        <taxon>Chitinophagaceae</taxon>
        <taxon>Ilyomonas</taxon>
    </lineage>
</organism>
<proteinExistence type="predicted"/>
<dbReference type="CDD" id="cd00082">
    <property type="entry name" value="HisKA"/>
    <property type="match status" value="1"/>
</dbReference>
<dbReference type="InterPro" id="IPR011006">
    <property type="entry name" value="CheY-like_superfamily"/>
</dbReference>
<evidence type="ECO:0000313" key="7">
    <source>
        <dbReference type="EMBL" id="TKK71944.1"/>
    </source>
</evidence>
<dbReference type="GO" id="GO:0000155">
    <property type="term" value="F:phosphorelay sensor kinase activity"/>
    <property type="evidence" value="ECO:0007669"/>
    <property type="project" value="InterPro"/>
</dbReference>
<dbReference type="EMBL" id="SZQL01000001">
    <property type="protein sequence ID" value="TKK71944.1"/>
    <property type="molecule type" value="Genomic_DNA"/>
</dbReference>
<evidence type="ECO:0000259" key="6">
    <source>
        <dbReference type="PROSITE" id="PS50110"/>
    </source>
</evidence>
<dbReference type="Pfam" id="PF00072">
    <property type="entry name" value="Response_reg"/>
    <property type="match status" value="1"/>
</dbReference>
<reference evidence="7 8" key="1">
    <citation type="submission" date="2019-05" db="EMBL/GenBank/DDBJ databases">
        <title>Panacibacter sp. strain 17mud1-8 Genome sequencing and assembly.</title>
        <authorList>
            <person name="Chhetri G."/>
        </authorList>
    </citation>
    <scope>NUCLEOTIDE SEQUENCE [LARGE SCALE GENOMIC DNA]</scope>
    <source>
        <strain evidence="7 8">17mud1-8</strain>
    </source>
</reference>
<feature type="domain" description="Response regulatory" evidence="6">
    <location>
        <begin position="9"/>
        <end position="123"/>
    </location>
</feature>
<dbReference type="InterPro" id="IPR005467">
    <property type="entry name" value="His_kinase_dom"/>
</dbReference>
<dbReference type="RefSeq" id="WP_137260184.1">
    <property type="nucleotide sequence ID" value="NZ_SZQL01000001.1"/>
</dbReference>
<sequence length="368" mass="42080">MTPNKERIQILYVDDESRNLTAFKASFRRSYDILTATSAAEGAQLLKENPVHIIIADQRMPQMTGVEFFQSIRKTYPNAVRILLTGYTDVNIIVDAINKGEIFRFINKPWNEFEMHNAIKNAYELYTVRTQLYQKVEELEKSNHELNRLVYSTSHDLRSPLASIISIINLAKIDSSPEDYVNYFNMIESCATRMDTFILKIIEYYKSVRVNDELSFIDFKQLVQECVDLCSIQNIKINFKQNISQPVPFRSDGFRLSVVLNNLLSNAVKYQKPSEPNPLVNIKVNVNTSYATIIIEDNGIGIQAQNLENVFQMFFRSTKNATGLGIGLYIVQEAISRLGGKIDVKSEYGVGTAFHLQIPNRFEENGNN</sequence>
<dbReference type="Pfam" id="PF00512">
    <property type="entry name" value="HisKA"/>
    <property type="match status" value="1"/>
</dbReference>
<dbReference type="SUPFAM" id="SSF47384">
    <property type="entry name" value="Homodimeric domain of signal transducing histidine kinase"/>
    <property type="match status" value="1"/>
</dbReference>
<keyword evidence="7" id="KW-0418">Kinase</keyword>
<feature type="domain" description="Histidine kinase" evidence="5">
    <location>
        <begin position="152"/>
        <end position="362"/>
    </location>
</feature>
<evidence type="ECO:0000256" key="3">
    <source>
        <dbReference type="ARBA" id="ARBA00022553"/>
    </source>
</evidence>
<comment type="catalytic activity">
    <reaction evidence="1">
        <text>ATP + protein L-histidine = ADP + protein N-phospho-L-histidine.</text>
        <dbReference type="EC" id="2.7.13.3"/>
    </reaction>
</comment>
<evidence type="ECO:0000313" key="8">
    <source>
        <dbReference type="Proteomes" id="UP000305848"/>
    </source>
</evidence>
<dbReference type="PROSITE" id="PS50110">
    <property type="entry name" value="RESPONSE_REGULATORY"/>
    <property type="match status" value="1"/>
</dbReference>
<dbReference type="PROSITE" id="PS50109">
    <property type="entry name" value="HIS_KIN"/>
    <property type="match status" value="1"/>
</dbReference>
<dbReference type="Gene3D" id="3.40.50.2300">
    <property type="match status" value="1"/>
</dbReference>
<dbReference type="Pfam" id="PF02518">
    <property type="entry name" value="HATPase_c"/>
    <property type="match status" value="1"/>
</dbReference>
<dbReference type="PRINTS" id="PR00344">
    <property type="entry name" value="BCTRLSENSOR"/>
</dbReference>
<dbReference type="SMART" id="SM00387">
    <property type="entry name" value="HATPase_c"/>
    <property type="match status" value="1"/>
</dbReference>
<evidence type="ECO:0000256" key="2">
    <source>
        <dbReference type="ARBA" id="ARBA00012438"/>
    </source>
</evidence>
<evidence type="ECO:0000256" key="4">
    <source>
        <dbReference type="PROSITE-ProRule" id="PRU00169"/>
    </source>
</evidence>
<protein>
    <recommendedName>
        <fullName evidence="2">histidine kinase</fullName>
        <ecNumber evidence="2">2.7.13.3</ecNumber>
    </recommendedName>
</protein>
<name>A0A4U3LBP6_9BACT</name>
<dbReference type="Gene3D" id="1.10.287.130">
    <property type="match status" value="1"/>
</dbReference>
<dbReference type="InterPro" id="IPR003594">
    <property type="entry name" value="HATPase_dom"/>
</dbReference>
<dbReference type="SMART" id="SM00448">
    <property type="entry name" value="REC"/>
    <property type="match status" value="1"/>
</dbReference>
<accession>A0A4U3LBP6</accession>
<keyword evidence="8" id="KW-1185">Reference proteome</keyword>
<dbReference type="SMART" id="SM00388">
    <property type="entry name" value="HisKA"/>
    <property type="match status" value="1"/>
</dbReference>
<gene>
    <name evidence="7" type="ORF">FC093_02725</name>
</gene>
<keyword evidence="7" id="KW-0808">Transferase</keyword>
<feature type="modified residue" description="4-aspartylphosphate" evidence="4">
    <location>
        <position position="57"/>
    </location>
</feature>
<dbReference type="SUPFAM" id="SSF52172">
    <property type="entry name" value="CheY-like"/>
    <property type="match status" value="1"/>
</dbReference>
<dbReference type="AlphaFoldDB" id="A0A4U3LBP6"/>
<evidence type="ECO:0000259" key="5">
    <source>
        <dbReference type="PROSITE" id="PS50109"/>
    </source>
</evidence>